<dbReference type="Proteomes" id="UP000252517">
    <property type="component" value="Unassembled WGS sequence"/>
</dbReference>
<evidence type="ECO:0000256" key="4">
    <source>
        <dbReference type="SAM" id="MobiDB-lite"/>
    </source>
</evidence>
<evidence type="ECO:0000256" key="3">
    <source>
        <dbReference type="ARBA" id="ARBA00023163"/>
    </source>
</evidence>
<name>A0A367WVX5_9PROT</name>
<dbReference type="RefSeq" id="WP_114089542.1">
    <property type="nucleotide sequence ID" value="NZ_JPWH01000016.1"/>
</dbReference>
<protein>
    <submittedName>
        <fullName evidence="7">Transcriptional regulator</fullName>
    </submittedName>
</protein>
<dbReference type="GO" id="GO:0003677">
    <property type="term" value="F:DNA binding"/>
    <property type="evidence" value="ECO:0007669"/>
    <property type="project" value="UniProtKB-KW"/>
</dbReference>
<keyword evidence="2" id="KW-0238">DNA-binding</keyword>
<dbReference type="SUPFAM" id="SSF53697">
    <property type="entry name" value="SIS domain"/>
    <property type="match status" value="1"/>
</dbReference>
<dbReference type="Gene3D" id="1.10.10.10">
    <property type="entry name" value="Winged helix-like DNA-binding domain superfamily/Winged helix DNA-binding domain"/>
    <property type="match status" value="1"/>
</dbReference>
<dbReference type="GO" id="GO:1901135">
    <property type="term" value="P:carbohydrate derivative metabolic process"/>
    <property type="evidence" value="ECO:0007669"/>
    <property type="project" value="InterPro"/>
</dbReference>
<dbReference type="GO" id="GO:0097367">
    <property type="term" value="F:carbohydrate derivative binding"/>
    <property type="evidence" value="ECO:0007669"/>
    <property type="project" value="InterPro"/>
</dbReference>
<gene>
    <name evidence="7" type="ORF">TH25_17835</name>
</gene>
<dbReference type="OrthoDB" id="9814676at2"/>
<keyword evidence="1" id="KW-0805">Transcription regulation</keyword>
<evidence type="ECO:0000313" key="7">
    <source>
        <dbReference type="EMBL" id="RCK45616.1"/>
    </source>
</evidence>
<dbReference type="InterPro" id="IPR009057">
    <property type="entry name" value="Homeodomain-like_sf"/>
</dbReference>
<proteinExistence type="predicted"/>
<dbReference type="Pfam" id="PF01380">
    <property type="entry name" value="SIS"/>
    <property type="match status" value="1"/>
</dbReference>
<evidence type="ECO:0000313" key="8">
    <source>
        <dbReference type="Proteomes" id="UP000252517"/>
    </source>
</evidence>
<dbReference type="EMBL" id="JPWH01000016">
    <property type="protein sequence ID" value="RCK45616.1"/>
    <property type="molecule type" value="Genomic_DNA"/>
</dbReference>
<dbReference type="InterPro" id="IPR035472">
    <property type="entry name" value="RpiR-like_SIS"/>
</dbReference>
<dbReference type="GO" id="GO:0003700">
    <property type="term" value="F:DNA-binding transcription factor activity"/>
    <property type="evidence" value="ECO:0007669"/>
    <property type="project" value="InterPro"/>
</dbReference>
<evidence type="ECO:0000256" key="2">
    <source>
        <dbReference type="ARBA" id="ARBA00023125"/>
    </source>
</evidence>
<organism evidence="7 8">
    <name type="scientific">Thalassospira profundimaris</name>
    <dbReference type="NCBI Taxonomy" id="502049"/>
    <lineage>
        <taxon>Bacteria</taxon>
        <taxon>Pseudomonadati</taxon>
        <taxon>Pseudomonadota</taxon>
        <taxon>Alphaproteobacteria</taxon>
        <taxon>Rhodospirillales</taxon>
        <taxon>Thalassospiraceae</taxon>
        <taxon>Thalassospira</taxon>
    </lineage>
</organism>
<dbReference type="CDD" id="cd05013">
    <property type="entry name" value="SIS_RpiR"/>
    <property type="match status" value="1"/>
</dbReference>
<dbReference type="PANTHER" id="PTHR30514:SF18">
    <property type="entry name" value="RPIR-FAMILY TRANSCRIPTIONAL REGULATOR"/>
    <property type="match status" value="1"/>
</dbReference>
<evidence type="ECO:0000256" key="1">
    <source>
        <dbReference type="ARBA" id="ARBA00023015"/>
    </source>
</evidence>
<dbReference type="InterPro" id="IPR046348">
    <property type="entry name" value="SIS_dom_sf"/>
</dbReference>
<dbReference type="InterPro" id="IPR047640">
    <property type="entry name" value="RpiR-like"/>
</dbReference>
<comment type="caution">
    <text evidence="7">The sequence shown here is derived from an EMBL/GenBank/DDBJ whole genome shotgun (WGS) entry which is preliminary data.</text>
</comment>
<feature type="domain" description="SIS" evidence="6">
    <location>
        <begin position="147"/>
        <end position="284"/>
    </location>
</feature>
<dbReference type="Gene3D" id="3.40.50.10490">
    <property type="entry name" value="Glucose-6-phosphate isomerase like protein, domain 1"/>
    <property type="match status" value="1"/>
</dbReference>
<dbReference type="PANTHER" id="PTHR30514">
    <property type="entry name" value="GLUCOKINASE"/>
    <property type="match status" value="1"/>
</dbReference>
<evidence type="ECO:0000259" key="5">
    <source>
        <dbReference type="PROSITE" id="PS51071"/>
    </source>
</evidence>
<dbReference type="InterPro" id="IPR000281">
    <property type="entry name" value="HTH_RpiR"/>
</dbReference>
<dbReference type="PROSITE" id="PS51071">
    <property type="entry name" value="HTH_RPIR"/>
    <property type="match status" value="1"/>
</dbReference>
<dbReference type="AlphaFoldDB" id="A0A367WVX5"/>
<feature type="domain" description="HTH rpiR-type" evidence="5">
    <location>
        <begin position="5"/>
        <end position="81"/>
    </location>
</feature>
<dbReference type="InterPro" id="IPR001347">
    <property type="entry name" value="SIS_dom"/>
</dbReference>
<dbReference type="SUPFAM" id="SSF46689">
    <property type="entry name" value="Homeodomain-like"/>
    <property type="match status" value="1"/>
</dbReference>
<dbReference type="PROSITE" id="PS51464">
    <property type="entry name" value="SIS"/>
    <property type="match status" value="1"/>
</dbReference>
<keyword evidence="3" id="KW-0804">Transcription</keyword>
<sequence length="315" mass="34660">MPAYDDCREKLIDTYDAMSPQLQRAARYMLDHPDDVALKSMRALATAAGVTPSTLVRLMKTIGIASYQECRLGYQNRLRDMPASYTGRARQLQHRSTARHISDEDKDDSKIDARSTETTLIAEILHQELGNLARSFGPEMCTAMQDACKLIGNARRVFVLGRRGAFPAAFQFAYAYRFFADNLTLVDGAAGTFGDQLRGMGRRDVLLAVGLSPYSNDSLQVLDYVLAQNATVISVTDSDVSPLARHASINLMVADASPSFFQSFTAAVAVMQALVAILVSRGGETALQQIARAEKQLSAFETYWRDASPKRNIKS</sequence>
<evidence type="ECO:0000259" key="6">
    <source>
        <dbReference type="PROSITE" id="PS51464"/>
    </source>
</evidence>
<reference evidence="7 8" key="1">
    <citation type="submission" date="2014-07" db="EMBL/GenBank/DDBJ databases">
        <title>Draft genome sequence of Thalassospira profundimaris S25-3-2.</title>
        <authorList>
            <person name="Lai Q."/>
            <person name="Shao Z."/>
        </authorList>
    </citation>
    <scope>NUCLEOTIDE SEQUENCE [LARGE SCALE GENOMIC DNA]</scope>
    <source>
        <strain evidence="7 8">S25-3-2</strain>
    </source>
</reference>
<accession>A0A367WVX5</accession>
<dbReference type="InterPro" id="IPR036388">
    <property type="entry name" value="WH-like_DNA-bd_sf"/>
</dbReference>
<feature type="region of interest" description="Disordered" evidence="4">
    <location>
        <begin position="89"/>
        <end position="110"/>
    </location>
</feature>
<feature type="compositionally biased region" description="Basic and acidic residues" evidence="4">
    <location>
        <begin position="100"/>
        <end position="110"/>
    </location>
</feature>
<dbReference type="Pfam" id="PF01418">
    <property type="entry name" value="HTH_6"/>
    <property type="match status" value="1"/>
</dbReference>